<dbReference type="Proteomes" id="UP000176294">
    <property type="component" value="Unassembled WGS sequence"/>
</dbReference>
<evidence type="ECO:0000256" key="1">
    <source>
        <dbReference type="SAM" id="Phobius"/>
    </source>
</evidence>
<dbReference type="AlphaFoldDB" id="A0A1G1T353"/>
<comment type="caution">
    <text evidence="2">The sequence shown here is derived from an EMBL/GenBank/DDBJ whole genome shotgun (WGS) entry which is preliminary data.</text>
</comment>
<dbReference type="RefSeq" id="WP_070728499.1">
    <property type="nucleotide sequence ID" value="NZ_MDZB01000108.1"/>
</dbReference>
<dbReference type="STRING" id="1908237.BEN47_15235"/>
<dbReference type="OrthoDB" id="6400838at2"/>
<evidence type="ECO:0000313" key="3">
    <source>
        <dbReference type="Proteomes" id="UP000176294"/>
    </source>
</evidence>
<keyword evidence="1" id="KW-0812">Transmembrane</keyword>
<reference evidence="2 3" key="1">
    <citation type="submission" date="2016-08" db="EMBL/GenBank/DDBJ databases">
        <title>Hymenobacter coccineus sp. nov., Hymenobacter lapidarius sp. nov. and Hymenobacter glacialis sp. nov., isolated from Antarctic soil.</title>
        <authorList>
            <person name="Sedlacek I."/>
            <person name="Kralova S."/>
            <person name="Kyrova K."/>
            <person name="Maslanova I."/>
            <person name="Stankova E."/>
            <person name="Vrbovska V."/>
            <person name="Nemec M."/>
            <person name="Bartak M."/>
            <person name="Svec P."/>
            <person name="Busse H.-J."/>
            <person name="Pantucek R."/>
        </authorList>
    </citation>
    <scope>NUCLEOTIDE SEQUENCE [LARGE SCALE GENOMIC DNA]</scope>
    <source>
        <strain evidence="2 3">CCM 8643</strain>
    </source>
</reference>
<keyword evidence="1" id="KW-0472">Membrane</keyword>
<gene>
    <name evidence="2" type="ORF">BEN47_15235</name>
</gene>
<accession>A0A1G1T353</accession>
<dbReference type="EMBL" id="MDZB01000108">
    <property type="protein sequence ID" value="OGX85308.1"/>
    <property type="molecule type" value="Genomic_DNA"/>
</dbReference>
<protein>
    <submittedName>
        <fullName evidence="2">Uncharacterized protein</fullName>
    </submittedName>
</protein>
<organism evidence="2 3">
    <name type="scientific">Hymenobacter lapidarius</name>
    <dbReference type="NCBI Taxonomy" id="1908237"/>
    <lineage>
        <taxon>Bacteria</taxon>
        <taxon>Pseudomonadati</taxon>
        <taxon>Bacteroidota</taxon>
        <taxon>Cytophagia</taxon>
        <taxon>Cytophagales</taxon>
        <taxon>Hymenobacteraceae</taxon>
        <taxon>Hymenobacter</taxon>
    </lineage>
</organism>
<keyword evidence="1" id="KW-1133">Transmembrane helix</keyword>
<feature type="transmembrane region" description="Helical" evidence="1">
    <location>
        <begin position="94"/>
        <end position="120"/>
    </location>
</feature>
<sequence>MHIWPDITEQFYSPFGPAEVRKRLQWHTLPPDSWHEVIDHSPRWFFKGRVGDHTFDLRHFNMVGRVTVPLITGEVAELNSPEGSRLVVRQRMHWAMGVFYGFWSLLVGAFGSGMGLVWYLGGGNEWPILFFSLLLLLGSLTPITSFWRAVGKNRVFLQKLLQLENQQP</sequence>
<keyword evidence="3" id="KW-1185">Reference proteome</keyword>
<evidence type="ECO:0000313" key="2">
    <source>
        <dbReference type="EMBL" id="OGX85308.1"/>
    </source>
</evidence>
<feature type="transmembrane region" description="Helical" evidence="1">
    <location>
        <begin position="126"/>
        <end position="150"/>
    </location>
</feature>
<proteinExistence type="predicted"/>
<name>A0A1G1T353_9BACT</name>